<organism evidence="2 3">
    <name type="scientific">Aegilops tauschii subsp. strangulata</name>
    <name type="common">Goatgrass</name>
    <dbReference type="NCBI Taxonomy" id="200361"/>
    <lineage>
        <taxon>Eukaryota</taxon>
        <taxon>Viridiplantae</taxon>
        <taxon>Streptophyta</taxon>
        <taxon>Embryophyta</taxon>
        <taxon>Tracheophyta</taxon>
        <taxon>Spermatophyta</taxon>
        <taxon>Magnoliopsida</taxon>
        <taxon>Liliopsida</taxon>
        <taxon>Poales</taxon>
        <taxon>Poaceae</taxon>
        <taxon>BOP clade</taxon>
        <taxon>Pooideae</taxon>
        <taxon>Triticodae</taxon>
        <taxon>Triticeae</taxon>
        <taxon>Triticinae</taxon>
        <taxon>Aegilops</taxon>
    </lineage>
</organism>
<sequence length="96" mass="11304">CGSKNMIPHNVSLKKHRAIYLFCYVTSFNSLFNKLSSCTHIYLLLFHLHREPIFCSAVSFPPSWFRCCFHDPFYSWFHPVFSLLSVPAVSILCYFF</sequence>
<evidence type="ECO:0000256" key="1">
    <source>
        <dbReference type="SAM" id="Phobius"/>
    </source>
</evidence>
<dbReference type="EnsemblPlants" id="AET2Gv20139600.8">
    <property type="protein sequence ID" value="AET2Gv20139600.8"/>
    <property type="gene ID" value="AET2Gv20139600"/>
</dbReference>
<reference evidence="3" key="1">
    <citation type="journal article" date="2014" name="Science">
        <title>Ancient hybridizations among the ancestral genomes of bread wheat.</title>
        <authorList>
            <consortium name="International Wheat Genome Sequencing Consortium,"/>
            <person name="Marcussen T."/>
            <person name="Sandve S.R."/>
            <person name="Heier L."/>
            <person name="Spannagl M."/>
            <person name="Pfeifer M."/>
            <person name="Jakobsen K.S."/>
            <person name="Wulff B.B."/>
            <person name="Steuernagel B."/>
            <person name="Mayer K.F."/>
            <person name="Olsen O.A."/>
        </authorList>
    </citation>
    <scope>NUCLEOTIDE SEQUENCE [LARGE SCALE GENOMIC DNA]</scope>
    <source>
        <strain evidence="3">cv. AL8/78</strain>
    </source>
</reference>
<reference evidence="2" key="4">
    <citation type="submission" date="2019-03" db="UniProtKB">
        <authorList>
            <consortium name="EnsemblPlants"/>
        </authorList>
    </citation>
    <scope>IDENTIFICATION</scope>
</reference>
<reference evidence="2" key="5">
    <citation type="journal article" date="2021" name="G3 (Bethesda)">
        <title>Aegilops tauschii genome assembly Aet v5.0 features greater sequence contiguity and improved annotation.</title>
        <authorList>
            <person name="Wang L."/>
            <person name="Zhu T."/>
            <person name="Rodriguez J.C."/>
            <person name="Deal K.R."/>
            <person name="Dubcovsky J."/>
            <person name="McGuire P.E."/>
            <person name="Lux T."/>
            <person name="Spannagl M."/>
            <person name="Mayer K.F.X."/>
            <person name="Baldrich P."/>
            <person name="Meyers B.C."/>
            <person name="Huo N."/>
            <person name="Gu Y.Q."/>
            <person name="Zhou H."/>
            <person name="Devos K.M."/>
            <person name="Bennetzen J.L."/>
            <person name="Unver T."/>
            <person name="Budak H."/>
            <person name="Gulick P.J."/>
            <person name="Galiba G."/>
            <person name="Kalapos B."/>
            <person name="Nelson D.R."/>
            <person name="Li P."/>
            <person name="You F.M."/>
            <person name="Luo M.C."/>
            <person name="Dvorak J."/>
        </authorList>
    </citation>
    <scope>NUCLEOTIDE SEQUENCE [LARGE SCALE GENOMIC DNA]</scope>
    <source>
        <strain evidence="2">cv. AL8/78</strain>
    </source>
</reference>
<evidence type="ECO:0000313" key="2">
    <source>
        <dbReference type="EnsemblPlants" id="AET2Gv20139600.8"/>
    </source>
</evidence>
<keyword evidence="1" id="KW-0472">Membrane</keyword>
<name>A0A453AHX5_AEGTS</name>
<dbReference type="Proteomes" id="UP000015105">
    <property type="component" value="Chromosome 2D"/>
</dbReference>
<evidence type="ECO:0000313" key="3">
    <source>
        <dbReference type="Proteomes" id="UP000015105"/>
    </source>
</evidence>
<dbReference type="AlphaFoldDB" id="A0A453AHX5"/>
<accession>A0A453AHX5</accession>
<keyword evidence="1" id="KW-1133">Transmembrane helix</keyword>
<keyword evidence="1" id="KW-0812">Transmembrane</keyword>
<proteinExistence type="predicted"/>
<feature type="transmembrane region" description="Helical" evidence="1">
    <location>
        <begin position="73"/>
        <end position="95"/>
    </location>
</feature>
<reference evidence="2" key="3">
    <citation type="journal article" date="2017" name="Nature">
        <title>Genome sequence of the progenitor of the wheat D genome Aegilops tauschii.</title>
        <authorList>
            <person name="Luo M.C."/>
            <person name="Gu Y.Q."/>
            <person name="Puiu D."/>
            <person name="Wang H."/>
            <person name="Twardziok S.O."/>
            <person name="Deal K.R."/>
            <person name="Huo N."/>
            <person name="Zhu T."/>
            <person name="Wang L."/>
            <person name="Wang Y."/>
            <person name="McGuire P.E."/>
            <person name="Liu S."/>
            <person name="Long H."/>
            <person name="Ramasamy R.K."/>
            <person name="Rodriguez J.C."/>
            <person name="Van S.L."/>
            <person name="Yuan L."/>
            <person name="Wang Z."/>
            <person name="Xia Z."/>
            <person name="Xiao L."/>
            <person name="Anderson O.D."/>
            <person name="Ouyang S."/>
            <person name="Liang Y."/>
            <person name="Zimin A.V."/>
            <person name="Pertea G."/>
            <person name="Qi P."/>
            <person name="Bennetzen J.L."/>
            <person name="Dai X."/>
            <person name="Dawson M.W."/>
            <person name="Muller H.G."/>
            <person name="Kugler K."/>
            <person name="Rivarola-Duarte L."/>
            <person name="Spannagl M."/>
            <person name="Mayer K.F.X."/>
            <person name="Lu F.H."/>
            <person name="Bevan M.W."/>
            <person name="Leroy P."/>
            <person name="Li P."/>
            <person name="You F.M."/>
            <person name="Sun Q."/>
            <person name="Liu Z."/>
            <person name="Lyons E."/>
            <person name="Wicker T."/>
            <person name="Salzberg S.L."/>
            <person name="Devos K.M."/>
            <person name="Dvorak J."/>
        </authorList>
    </citation>
    <scope>NUCLEOTIDE SEQUENCE [LARGE SCALE GENOMIC DNA]</scope>
    <source>
        <strain evidence="2">cv. AL8/78</strain>
    </source>
</reference>
<dbReference type="Gramene" id="AET2Gv20139600.8">
    <property type="protein sequence ID" value="AET2Gv20139600.8"/>
    <property type="gene ID" value="AET2Gv20139600"/>
</dbReference>
<reference evidence="3" key="2">
    <citation type="journal article" date="2017" name="Nat. Plants">
        <title>The Aegilops tauschii genome reveals multiple impacts of transposons.</title>
        <authorList>
            <person name="Zhao G."/>
            <person name="Zou C."/>
            <person name="Li K."/>
            <person name="Wang K."/>
            <person name="Li T."/>
            <person name="Gao L."/>
            <person name="Zhang X."/>
            <person name="Wang H."/>
            <person name="Yang Z."/>
            <person name="Liu X."/>
            <person name="Jiang W."/>
            <person name="Mao L."/>
            <person name="Kong X."/>
            <person name="Jiao Y."/>
            <person name="Jia J."/>
        </authorList>
    </citation>
    <scope>NUCLEOTIDE SEQUENCE [LARGE SCALE GENOMIC DNA]</scope>
    <source>
        <strain evidence="3">cv. AL8/78</strain>
    </source>
</reference>
<protein>
    <submittedName>
        <fullName evidence="2">Uncharacterized protein</fullName>
    </submittedName>
</protein>
<keyword evidence="3" id="KW-1185">Reference proteome</keyword>
<feature type="transmembrane region" description="Helical" evidence="1">
    <location>
        <begin position="21"/>
        <end position="43"/>
    </location>
</feature>